<name>A0A967K9N6_9PROT</name>
<evidence type="ECO:0000256" key="5">
    <source>
        <dbReference type="SAM" id="MobiDB-lite"/>
    </source>
</evidence>
<evidence type="ECO:0000256" key="1">
    <source>
        <dbReference type="ARBA" id="ARBA00000085"/>
    </source>
</evidence>
<evidence type="ECO:0000256" key="2">
    <source>
        <dbReference type="ARBA" id="ARBA00012438"/>
    </source>
</evidence>
<sequence>MDQAKTKRPRSLLLGAEHQLRQPLNAVSLLIGELSHGLSGRDRDAVIDDLRYALMLSNHWLDSLVELEKVDQGLVVPLVEDLHLDEVFARLREDFAENFRGQGLDFRVVSSKQIVRADPGFLRRILTVLLDNAAKFTREGKVLLGCRRMGGMVRIEVWDSGLGVAADEWMKVFDPYFRLENEVRPRERGLGLGLTLAGKLAALSGDQLEVTSRLGHGSCFSLTLRAVDPRQPRSSPAQEHSGMPPNPLDGARILLLEQDEAEVLSNHFALWGAQVQQGAATAAALTQELDARPALLVADHLTFEACGGWDLLSAVRRANGEVPAVILLGEQGGKPSKDMGVPVHFMARPVKPARLRALCLFALAPP</sequence>
<keyword evidence="8" id="KW-1185">Reference proteome</keyword>
<dbReference type="EC" id="2.7.13.3" evidence="2"/>
<dbReference type="RefSeq" id="WP_167228495.1">
    <property type="nucleotide sequence ID" value="NZ_JAAQPH010000019.1"/>
</dbReference>
<evidence type="ECO:0000256" key="4">
    <source>
        <dbReference type="ARBA" id="ARBA00022777"/>
    </source>
</evidence>
<dbReference type="Proteomes" id="UP000761264">
    <property type="component" value="Unassembled WGS sequence"/>
</dbReference>
<evidence type="ECO:0000256" key="3">
    <source>
        <dbReference type="ARBA" id="ARBA00022679"/>
    </source>
</evidence>
<keyword evidence="3" id="KW-0808">Transferase</keyword>
<dbReference type="GO" id="GO:0009927">
    <property type="term" value="F:histidine phosphotransfer kinase activity"/>
    <property type="evidence" value="ECO:0007669"/>
    <property type="project" value="TreeGrafter"/>
</dbReference>
<comment type="catalytic activity">
    <reaction evidence="1">
        <text>ATP + protein L-histidine = ADP + protein N-phospho-L-histidine.</text>
        <dbReference type="EC" id="2.7.13.3"/>
    </reaction>
</comment>
<organism evidence="7 8">
    <name type="scientific">Pelagibius litoralis</name>
    <dbReference type="NCBI Taxonomy" id="374515"/>
    <lineage>
        <taxon>Bacteria</taxon>
        <taxon>Pseudomonadati</taxon>
        <taxon>Pseudomonadota</taxon>
        <taxon>Alphaproteobacteria</taxon>
        <taxon>Rhodospirillales</taxon>
        <taxon>Rhodovibrionaceae</taxon>
        <taxon>Pelagibius</taxon>
    </lineage>
</organism>
<dbReference type="PROSITE" id="PS50109">
    <property type="entry name" value="HIS_KIN"/>
    <property type="match status" value="1"/>
</dbReference>
<comment type="caution">
    <text evidence="7">The sequence shown here is derived from an EMBL/GenBank/DDBJ whole genome shotgun (WGS) entry which is preliminary data.</text>
</comment>
<dbReference type="PRINTS" id="PR00344">
    <property type="entry name" value="BCTRLSENSOR"/>
</dbReference>
<protein>
    <recommendedName>
        <fullName evidence="2">histidine kinase</fullName>
        <ecNumber evidence="2">2.7.13.3</ecNumber>
    </recommendedName>
</protein>
<dbReference type="PANTHER" id="PTHR43047:SF9">
    <property type="entry name" value="HISTIDINE KINASE"/>
    <property type="match status" value="1"/>
</dbReference>
<accession>A0A967K9N6</accession>
<dbReference type="InterPro" id="IPR003594">
    <property type="entry name" value="HATPase_dom"/>
</dbReference>
<evidence type="ECO:0000259" key="6">
    <source>
        <dbReference type="PROSITE" id="PS50109"/>
    </source>
</evidence>
<dbReference type="EMBL" id="JAAQPH010000019">
    <property type="protein sequence ID" value="NIA71158.1"/>
    <property type="molecule type" value="Genomic_DNA"/>
</dbReference>
<dbReference type="InterPro" id="IPR005467">
    <property type="entry name" value="His_kinase_dom"/>
</dbReference>
<keyword evidence="4 7" id="KW-0418">Kinase</keyword>
<feature type="domain" description="Histidine kinase" evidence="6">
    <location>
        <begin position="15"/>
        <end position="228"/>
    </location>
</feature>
<dbReference type="Pfam" id="PF02518">
    <property type="entry name" value="HATPase_c"/>
    <property type="match status" value="1"/>
</dbReference>
<dbReference type="InterPro" id="IPR004358">
    <property type="entry name" value="Sig_transdc_His_kin-like_C"/>
</dbReference>
<dbReference type="GO" id="GO:0000155">
    <property type="term" value="F:phosphorelay sensor kinase activity"/>
    <property type="evidence" value="ECO:0007669"/>
    <property type="project" value="TreeGrafter"/>
</dbReference>
<gene>
    <name evidence="7" type="ORF">HBA54_21395</name>
</gene>
<dbReference type="InterPro" id="IPR036890">
    <property type="entry name" value="HATPase_C_sf"/>
</dbReference>
<dbReference type="Gene3D" id="3.30.565.10">
    <property type="entry name" value="Histidine kinase-like ATPase, C-terminal domain"/>
    <property type="match status" value="1"/>
</dbReference>
<proteinExistence type="predicted"/>
<dbReference type="SMART" id="SM00387">
    <property type="entry name" value="HATPase_c"/>
    <property type="match status" value="1"/>
</dbReference>
<feature type="region of interest" description="Disordered" evidence="5">
    <location>
        <begin position="229"/>
        <end position="248"/>
    </location>
</feature>
<evidence type="ECO:0000313" key="8">
    <source>
        <dbReference type="Proteomes" id="UP000761264"/>
    </source>
</evidence>
<dbReference type="PANTHER" id="PTHR43047">
    <property type="entry name" value="TWO-COMPONENT HISTIDINE PROTEIN KINASE"/>
    <property type="match status" value="1"/>
</dbReference>
<dbReference type="GO" id="GO:0005886">
    <property type="term" value="C:plasma membrane"/>
    <property type="evidence" value="ECO:0007669"/>
    <property type="project" value="TreeGrafter"/>
</dbReference>
<evidence type="ECO:0000313" key="7">
    <source>
        <dbReference type="EMBL" id="NIA71158.1"/>
    </source>
</evidence>
<dbReference type="SUPFAM" id="SSF55874">
    <property type="entry name" value="ATPase domain of HSP90 chaperone/DNA topoisomerase II/histidine kinase"/>
    <property type="match status" value="1"/>
</dbReference>
<reference evidence="7" key="1">
    <citation type="submission" date="2020-03" db="EMBL/GenBank/DDBJ databases">
        <title>Genome of Pelagibius litoralis DSM 21314T.</title>
        <authorList>
            <person name="Wang G."/>
        </authorList>
    </citation>
    <scope>NUCLEOTIDE SEQUENCE</scope>
    <source>
        <strain evidence="7">DSM 21314</strain>
    </source>
</reference>
<dbReference type="AlphaFoldDB" id="A0A967K9N6"/>